<feature type="transmembrane region" description="Helical" evidence="1">
    <location>
        <begin position="265"/>
        <end position="283"/>
    </location>
</feature>
<feature type="transmembrane region" description="Helical" evidence="1">
    <location>
        <begin position="320"/>
        <end position="339"/>
    </location>
</feature>
<keyword evidence="1" id="KW-1133">Transmembrane helix</keyword>
<protein>
    <recommendedName>
        <fullName evidence="2">Glycosyltransferase RgtA/B/C/D-like domain-containing protein</fullName>
    </recommendedName>
</protein>
<sequence>MVTDSGYKSLAGLIPAIFLFPLVGLPIPGRYGSQKAVASYFQSVAFIEEPLKSFFYNTPAESLSSIHLYSIISSPVVKMGFTEGGRLVSLMAAVLLVLALEILCRELMPNVYYQGIAGTVVWAIPIFVVFSFSFTPDSITVLLTTLSVLFAVLYINTGSTKYIVAVLVFLPMGVFNHMWEAAIVVPIASIMVLDKKQKSALALVVVVAAAIFINWYVSGLQPTDSSAMWSYSIFHERNYELLLSPKFYIPFYGFFVDSNIKELQSVARLLMLLSVLSSIYLLANYEQYKRLSLLVSTWTVSGLSIPFVLPLHFANHYYDAWVFIVPVCLSVSLVISMFVKSYLSSGTLYLSCIVSIALLVILTVSPLSAHVLGVSIPGIPNDPIYPEKHSIARANDLKSMDIESAEGLLFVGEFAYKLSKHSAWVNTFPSHVLIYSGVVVRKRSLLEGNGYPKLSAARNVECRLAIYKNKVLTCK</sequence>
<dbReference type="AlphaFoldDB" id="A0A9X2U1Y7"/>
<gene>
    <name evidence="3" type="ORF">GGP82_001160</name>
</gene>
<feature type="transmembrane region" description="Helical" evidence="1">
    <location>
        <begin position="139"/>
        <end position="156"/>
    </location>
</feature>
<dbReference type="RefSeq" id="WP_259083308.1">
    <property type="nucleotide sequence ID" value="NZ_JANTYZ010000002.1"/>
</dbReference>
<name>A0A9X2U1Y7_9BACT</name>
<feature type="transmembrane region" description="Helical" evidence="1">
    <location>
        <begin position="200"/>
        <end position="217"/>
    </location>
</feature>
<dbReference type="EMBL" id="JANTYZ010000002">
    <property type="protein sequence ID" value="MCS3864614.1"/>
    <property type="molecule type" value="Genomic_DNA"/>
</dbReference>
<evidence type="ECO:0000313" key="3">
    <source>
        <dbReference type="EMBL" id="MCS3864614.1"/>
    </source>
</evidence>
<evidence type="ECO:0000313" key="4">
    <source>
        <dbReference type="Proteomes" id="UP001155034"/>
    </source>
</evidence>
<evidence type="ECO:0000256" key="1">
    <source>
        <dbReference type="SAM" id="Phobius"/>
    </source>
</evidence>
<feature type="transmembrane region" description="Helical" evidence="1">
    <location>
        <begin position="6"/>
        <end position="25"/>
    </location>
</feature>
<feature type="transmembrane region" description="Helical" evidence="1">
    <location>
        <begin position="162"/>
        <end position="188"/>
    </location>
</feature>
<accession>A0A9X2U1Y7</accession>
<reference evidence="3" key="1">
    <citation type="submission" date="2022-08" db="EMBL/GenBank/DDBJ databases">
        <title>Genomic Encyclopedia of Type Strains, Phase V (KMG-V): Genome sequencing to study the core and pangenomes of soil and plant-associated prokaryotes.</title>
        <authorList>
            <person name="Whitman W."/>
        </authorList>
    </citation>
    <scope>NUCLEOTIDE SEQUENCE</scope>
    <source>
        <strain evidence="3">SP2016B</strain>
    </source>
</reference>
<keyword evidence="1" id="KW-0472">Membrane</keyword>
<feature type="transmembrane region" description="Helical" evidence="1">
    <location>
        <begin position="111"/>
        <end position="132"/>
    </location>
</feature>
<proteinExistence type="predicted"/>
<dbReference type="Proteomes" id="UP001155034">
    <property type="component" value="Unassembled WGS sequence"/>
</dbReference>
<feature type="transmembrane region" description="Helical" evidence="1">
    <location>
        <begin position="87"/>
        <end position="105"/>
    </location>
</feature>
<organism evidence="3 4">
    <name type="scientific">Salinibacter ruber</name>
    <dbReference type="NCBI Taxonomy" id="146919"/>
    <lineage>
        <taxon>Bacteria</taxon>
        <taxon>Pseudomonadati</taxon>
        <taxon>Rhodothermota</taxon>
        <taxon>Rhodothermia</taxon>
        <taxon>Rhodothermales</taxon>
        <taxon>Salinibacteraceae</taxon>
        <taxon>Salinibacter</taxon>
    </lineage>
</organism>
<feature type="transmembrane region" description="Helical" evidence="1">
    <location>
        <begin position="346"/>
        <end position="367"/>
    </location>
</feature>
<dbReference type="Pfam" id="PF13231">
    <property type="entry name" value="PMT_2"/>
    <property type="match status" value="1"/>
</dbReference>
<comment type="caution">
    <text evidence="3">The sequence shown here is derived from an EMBL/GenBank/DDBJ whole genome shotgun (WGS) entry which is preliminary data.</text>
</comment>
<keyword evidence="1" id="KW-0812">Transmembrane</keyword>
<feature type="transmembrane region" description="Helical" evidence="1">
    <location>
        <begin position="295"/>
        <end position="314"/>
    </location>
</feature>
<feature type="domain" description="Glycosyltransferase RgtA/B/C/D-like" evidence="2">
    <location>
        <begin position="84"/>
        <end position="213"/>
    </location>
</feature>
<evidence type="ECO:0000259" key="2">
    <source>
        <dbReference type="Pfam" id="PF13231"/>
    </source>
</evidence>
<dbReference type="InterPro" id="IPR038731">
    <property type="entry name" value="RgtA/B/C-like"/>
</dbReference>